<evidence type="ECO:0000313" key="1">
    <source>
        <dbReference type="EMBL" id="SDC56376.1"/>
    </source>
</evidence>
<dbReference type="GO" id="GO:0007030">
    <property type="term" value="P:Golgi organization"/>
    <property type="evidence" value="ECO:0007669"/>
    <property type="project" value="TreeGrafter"/>
</dbReference>
<evidence type="ECO:0000313" key="2">
    <source>
        <dbReference type="Proteomes" id="UP000199411"/>
    </source>
</evidence>
<reference evidence="2" key="1">
    <citation type="submission" date="2016-10" db="EMBL/GenBank/DDBJ databases">
        <authorList>
            <person name="Varghese N."/>
            <person name="Submissions S."/>
        </authorList>
    </citation>
    <scope>NUCLEOTIDE SEQUENCE [LARGE SCALE GENOMIC DNA]</scope>
    <source>
        <strain evidence="2">DSM 8415</strain>
    </source>
</reference>
<dbReference type="PANTHER" id="PTHR17985">
    <property type="entry name" value="SER/THR-RICH PROTEIN T10 IN DGCR REGION"/>
    <property type="match status" value="1"/>
</dbReference>
<organism evidence="1 2">
    <name type="scientific">Desulfurella multipotens</name>
    <dbReference type="NCBI Taxonomy" id="79269"/>
    <lineage>
        <taxon>Bacteria</taxon>
        <taxon>Pseudomonadati</taxon>
        <taxon>Campylobacterota</taxon>
        <taxon>Desulfurellia</taxon>
        <taxon>Desulfurellales</taxon>
        <taxon>Desulfurellaceae</taxon>
        <taxon>Desulfurella</taxon>
    </lineage>
</organism>
<sequence>MCLVVFSINHLQQYKLILAANRDEYFERKSLPFGWYKFDHDTLLAPRDLQAFGSFFGITKKGKLAFLTNYRNPYLLKTDAPSRGLIVWDYLTKNIDEKKFIKNIQPEKFNPFNFVFGTIDELYYFSNINKKLLKIKNGIHTLSNSFIDANWPKTQKAKINFQNIISSTKNQNTLIDSLLEMLHDTTKFKDNLPNTGIDKAFEIELSSIFVKTQNYGTQYSYVLIIDNNNKAILTEENHMQKTKETFTFEIT</sequence>
<proteinExistence type="predicted"/>
<dbReference type="InterPro" id="IPR008551">
    <property type="entry name" value="TANGO2"/>
</dbReference>
<protein>
    <submittedName>
        <fullName evidence="1">Uncharacterized conserved protein, contains NRDE domain</fullName>
    </submittedName>
</protein>
<accession>A0A1G6MMZ5</accession>
<gene>
    <name evidence="1" type="ORF">SAMN05660835_01029</name>
</gene>
<keyword evidence="2" id="KW-1185">Reference proteome</keyword>
<dbReference type="Proteomes" id="UP000199411">
    <property type="component" value="Unassembled WGS sequence"/>
</dbReference>
<dbReference type="EMBL" id="FMYU01000006">
    <property type="protein sequence ID" value="SDC56376.1"/>
    <property type="molecule type" value="Genomic_DNA"/>
</dbReference>
<name>A0A1G6MMZ5_9BACT</name>
<dbReference type="Pfam" id="PF05742">
    <property type="entry name" value="TANGO2"/>
    <property type="match status" value="1"/>
</dbReference>
<dbReference type="OrthoDB" id="4380123at2"/>
<dbReference type="AlphaFoldDB" id="A0A1G6MMZ5"/>
<dbReference type="PANTHER" id="PTHR17985:SF8">
    <property type="entry name" value="TRANSPORT AND GOLGI ORGANIZATION PROTEIN 2 HOMOLOG"/>
    <property type="match status" value="1"/>
</dbReference>
<dbReference type="GO" id="GO:0009306">
    <property type="term" value="P:protein secretion"/>
    <property type="evidence" value="ECO:0007669"/>
    <property type="project" value="TreeGrafter"/>
</dbReference>
<dbReference type="RefSeq" id="WP_092128667.1">
    <property type="nucleotide sequence ID" value="NZ_FMYU01000006.1"/>
</dbReference>